<protein>
    <submittedName>
        <fullName evidence="3">Four helix bundle suffix domain-containing protein</fullName>
    </submittedName>
</protein>
<gene>
    <name evidence="3" type="ORF">QEH52_16585</name>
</gene>
<dbReference type="EMBL" id="JARXHW010000053">
    <property type="protein sequence ID" value="MDQ8209145.1"/>
    <property type="molecule type" value="Genomic_DNA"/>
</dbReference>
<dbReference type="RefSeq" id="WP_308951969.1">
    <property type="nucleotide sequence ID" value="NZ_JARXHW010000053.1"/>
</dbReference>
<comment type="caution">
    <text evidence="3">The sequence shown here is derived from an EMBL/GenBank/DDBJ whole genome shotgun (WGS) entry which is preliminary data.</text>
</comment>
<proteinExistence type="predicted"/>
<reference evidence="3 4" key="1">
    <citation type="submission" date="2023-04" db="EMBL/GenBank/DDBJ databases">
        <title>A novel bacteria isolated from coastal sediment.</title>
        <authorList>
            <person name="Liu X.-J."/>
            <person name="Du Z.-J."/>
        </authorList>
    </citation>
    <scope>NUCLEOTIDE SEQUENCE [LARGE SCALE GENOMIC DNA]</scope>
    <source>
        <strain evidence="3 4">SDUM461003</strain>
    </source>
</reference>
<dbReference type="Proteomes" id="UP001225316">
    <property type="component" value="Unassembled WGS sequence"/>
</dbReference>
<dbReference type="InterPro" id="IPR026354">
    <property type="entry name" value="4helix_suffix_dom"/>
</dbReference>
<evidence type="ECO:0000256" key="1">
    <source>
        <dbReference type="SAM" id="MobiDB-lite"/>
    </source>
</evidence>
<dbReference type="InterPro" id="IPR013498">
    <property type="entry name" value="Topo_IA_Znf"/>
</dbReference>
<dbReference type="InterPro" id="IPR036583">
    <property type="entry name" value="23S_rRNA_IVS_sf"/>
</dbReference>
<dbReference type="Pfam" id="PF01396">
    <property type="entry name" value="Zn_ribbon_Top1"/>
    <property type="match status" value="1"/>
</dbReference>
<dbReference type="InterPro" id="IPR012657">
    <property type="entry name" value="23S_rRNA-intervening_sequence"/>
</dbReference>
<dbReference type="Gene3D" id="3.30.65.10">
    <property type="entry name" value="Bacterial Topoisomerase I, domain 1"/>
    <property type="match status" value="1"/>
</dbReference>
<feature type="region of interest" description="Disordered" evidence="1">
    <location>
        <begin position="204"/>
        <end position="236"/>
    </location>
</feature>
<organism evidence="3 4">
    <name type="scientific">Thalassobacterium maritimum</name>
    <dbReference type="NCBI Taxonomy" id="3041265"/>
    <lineage>
        <taxon>Bacteria</taxon>
        <taxon>Pseudomonadati</taxon>
        <taxon>Verrucomicrobiota</taxon>
        <taxon>Opitutia</taxon>
        <taxon>Puniceicoccales</taxon>
        <taxon>Coraliomargaritaceae</taxon>
        <taxon>Thalassobacterium</taxon>
    </lineage>
</organism>
<dbReference type="Gene3D" id="1.20.1440.60">
    <property type="entry name" value="23S rRNA-intervening sequence"/>
    <property type="match status" value="1"/>
</dbReference>
<keyword evidence="4" id="KW-1185">Reference proteome</keyword>
<feature type="domain" description="DNA topoisomerase type IA zn finger" evidence="2">
    <location>
        <begin position="237"/>
        <end position="273"/>
    </location>
</feature>
<sequence>MPDAPADRQPAKRRLRPSGGYRKLRSFQTTTLIYDGTVSFCRRFVSGYSRTQDQMIQAARSGRQNIAEGNRAGAVSTKSELKLTNVARASLEELLLDFEDYLRQNELPLWDPNGSQAKQVRELGSHIRKAPENSPLHDPQDAGDRARAKLYAPVLQHEDPAVIANSLICLIHQANYLLDQQLISQEQNFIEGGGFSEQLASARIAERRKKDRSDRTDQTDLSRRSSTKTDPTQQIPKCPICGELMALRTARQGKNEGHQFWGCTQYPDCKGTAPV</sequence>
<dbReference type="SUPFAM" id="SSF57783">
    <property type="entry name" value="Zinc beta-ribbon"/>
    <property type="match status" value="1"/>
</dbReference>
<dbReference type="NCBIfam" id="TIGR04258">
    <property type="entry name" value="4helix_suffix"/>
    <property type="match status" value="1"/>
</dbReference>
<evidence type="ECO:0000313" key="3">
    <source>
        <dbReference type="EMBL" id="MDQ8209145.1"/>
    </source>
</evidence>
<dbReference type="SUPFAM" id="SSF158446">
    <property type="entry name" value="IVS-encoded protein-like"/>
    <property type="match status" value="1"/>
</dbReference>
<evidence type="ECO:0000259" key="2">
    <source>
        <dbReference type="Pfam" id="PF01396"/>
    </source>
</evidence>
<evidence type="ECO:0000313" key="4">
    <source>
        <dbReference type="Proteomes" id="UP001225316"/>
    </source>
</evidence>
<accession>A0ABU1AY97</accession>
<dbReference type="NCBIfam" id="TIGR02436">
    <property type="entry name" value="four helix bundle protein"/>
    <property type="match status" value="1"/>
</dbReference>
<name>A0ABU1AY97_9BACT</name>
<feature type="compositionally biased region" description="Basic and acidic residues" evidence="1">
    <location>
        <begin position="211"/>
        <end position="223"/>
    </location>
</feature>